<feature type="transmembrane region" description="Helical" evidence="1">
    <location>
        <begin position="206"/>
        <end position="225"/>
    </location>
</feature>
<feature type="domain" description="DUF6418" evidence="2">
    <location>
        <begin position="326"/>
        <end position="422"/>
    </location>
</feature>
<name>A0A4Y9PNX8_9BRAD</name>
<feature type="transmembrane region" description="Helical" evidence="1">
    <location>
        <begin position="245"/>
        <end position="266"/>
    </location>
</feature>
<sequence length="469" mass="53286">MTLLAGASILLFFVWLGLFRSAILICLAFLLFTFAWRTISSLYIDLTGPVFSSQLQMFIGPGVMTVFQSIAYFLTLLPFLWVFNSRALDEWARATPTPGLPASQSQLTLSDVTFYASVLFLILLFGALIKGGVIPLFAKIERWTFNEQAGFLHRQVIERGDMLCFWWGTMFVAERLRRQRYDYRFVGLLAVLTFYIFLAGGRFSPFYRFCAFFVIPFSAVLIVQARDLGSAGLFSLLSRITDRRIVLAGTGVIVLTAMMIAFALYWNLTRVRGFEGQAALDAFVERVLVQPSEIGWASYQRVLVNGDWDARHVFDFLFDRPIVAGRNTTPQLLMSETIGEPRTTEHIMGGFQFAGGFPEIFFELFGPYFGWIFLLGAGWLTALLSAVMIRSIIVERYLTAALAFYVLYGIYVMYIGGMLNFVATPTYWVKIAALFAAIIVEERAPILPWVLADRTRLLRRFVVRRRQLP</sequence>
<organism evidence="3 4">
    <name type="scientific">Bradyrhizobium frederickii</name>
    <dbReference type="NCBI Taxonomy" id="2560054"/>
    <lineage>
        <taxon>Bacteria</taxon>
        <taxon>Pseudomonadati</taxon>
        <taxon>Pseudomonadota</taxon>
        <taxon>Alphaproteobacteria</taxon>
        <taxon>Hyphomicrobiales</taxon>
        <taxon>Nitrobacteraceae</taxon>
        <taxon>Bradyrhizobium</taxon>
    </lineage>
</organism>
<dbReference type="EMBL" id="SPQS01000001">
    <property type="protein sequence ID" value="TFV80676.1"/>
    <property type="molecule type" value="Genomic_DNA"/>
</dbReference>
<feature type="transmembrane region" description="Helical" evidence="1">
    <location>
        <begin position="12"/>
        <end position="36"/>
    </location>
</feature>
<keyword evidence="1" id="KW-0812">Transmembrane</keyword>
<protein>
    <recommendedName>
        <fullName evidence="2">DUF6418 domain-containing protein</fullName>
    </recommendedName>
</protein>
<feature type="transmembrane region" description="Helical" evidence="1">
    <location>
        <begin position="183"/>
        <end position="200"/>
    </location>
</feature>
<keyword evidence="1" id="KW-1133">Transmembrane helix</keyword>
<dbReference type="InterPro" id="IPR046303">
    <property type="entry name" value="DUF6418"/>
</dbReference>
<feature type="transmembrane region" description="Helical" evidence="1">
    <location>
        <begin position="368"/>
        <end position="389"/>
    </location>
</feature>
<feature type="transmembrane region" description="Helical" evidence="1">
    <location>
        <begin position="427"/>
        <end position="451"/>
    </location>
</feature>
<dbReference type="Pfam" id="PF19982">
    <property type="entry name" value="DUF6418"/>
    <property type="match status" value="1"/>
</dbReference>
<feature type="transmembrane region" description="Helical" evidence="1">
    <location>
        <begin position="401"/>
        <end position="421"/>
    </location>
</feature>
<proteinExistence type="predicted"/>
<reference evidence="3 4" key="1">
    <citation type="submission" date="2019-03" db="EMBL/GenBank/DDBJ databases">
        <title>Bradyrhizobium strains diversity.</title>
        <authorList>
            <person name="Urquiaga M.C.O."/>
            <person name="Hungria M."/>
            <person name="Delamuta J.R.M."/>
            <person name="Klepa M.S."/>
        </authorList>
    </citation>
    <scope>NUCLEOTIDE SEQUENCE [LARGE SCALE GENOMIC DNA]</scope>
    <source>
        <strain evidence="3 4">CNPSo 3426</strain>
    </source>
</reference>
<keyword evidence="1" id="KW-0472">Membrane</keyword>
<evidence type="ECO:0000259" key="2">
    <source>
        <dbReference type="Pfam" id="PF19982"/>
    </source>
</evidence>
<dbReference type="AlphaFoldDB" id="A0A4Y9PNX8"/>
<dbReference type="RefSeq" id="WP_135161981.1">
    <property type="nucleotide sequence ID" value="NZ_SPQS01000001.1"/>
</dbReference>
<feature type="transmembrane region" description="Helical" evidence="1">
    <location>
        <begin position="57"/>
        <end position="83"/>
    </location>
</feature>
<feature type="transmembrane region" description="Helical" evidence="1">
    <location>
        <begin position="114"/>
        <end position="138"/>
    </location>
</feature>
<gene>
    <name evidence="3" type="ORF">E4K64_02400</name>
</gene>
<comment type="caution">
    <text evidence="3">The sequence shown here is derived from an EMBL/GenBank/DDBJ whole genome shotgun (WGS) entry which is preliminary data.</text>
</comment>
<evidence type="ECO:0000313" key="3">
    <source>
        <dbReference type="EMBL" id="TFV80676.1"/>
    </source>
</evidence>
<evidence type="ECO:0000256" key="1">
    <source>
        <dbReference type="SAM" id="Phobius"/>
    </source>
</evidence>
<accession>A0A4Y9PNX8</accession>
<evidence type="ECO:0000313" key="4">
    <source>
        <dbReference type="Proteomes" id="UP000297700"/>
    </source>
</evidence>
<dbReference type="Proteomes" id="UP000297700">
    <property type="component" value="Unassembled WGS sequence"/>
</dbReference>